<comment type="catalytic activity">
    <reaction evidence="7">
        <text>2'-deoxyribonucleotide-(2'-deoxyribose 5'-phosphate)-2'-deoxyribonucleotide-DNA = a 3'-end 2'-deoxyribonucleotide-(2,3-dehydro-2,3-deoxyribose 5'-phosphate)-DNA + a 5'-end 5'-phospho-2'-deoxyribonucleoside-DNA + H(+)</text>
        <dbReference type="Rhea" id="RHEA:66592"/>
        <dbReference type="Rhea" id="RHEA-COMP:13180"/>
        <dbReference type="Rhea" id="RHEA-COMP:16897"/>
        <dbReference type="Rhea" id="RHEA-COMP:17067"/>
        <dbReference type="ChEBI" id="CHEBI:15378"/>
        <dbReference type="ChEBI" id="CHEBI:136412"/>
        <dbReference type="ChEBI" id="CHEBI:157695"/>
        <dbReference type="ChEBI" id="CHEBI:167181"/>
        <dbReference type="EC" id="4.2.99.18"/>
    </reaction>
</comment>
<evidence type="ECO:0000256" key="8">
    <source>
        <dbReference type="SAM" id="MobiDB-lite"/>
    </source>
</evidence>
<evidence type="ECO:0000259" key="9">
    <source>
        <dbReference type="SMART" id="SM00478"/>
    </source>
</evidence>
<evidence type="ECO:0000256" key="7">
    <source>
        <dbReference type="HAMAP-Rule" id="MF_03183"/>
    </source>
</evidence>
<evidence type="ECO:0000256" key="3">
    <source>
        <dbReference type="ARBA" id="ARBA00022801"/>
    </source>
</evidence>
<dbReference type="GO" id="GO:0006285">
    <property type="term" value="P:base-excision repair, AP site formation"/>
    <property type="evidence" value="ECO:0007669"/>
    <property type="project" value="UniProtKB-UniRule"/>
</dbReference>
<organism evidence="10 11">
    <name type="scientific">Parathielavia hyrcaniae</name>
    <dbReference type="NCBI Taxonomy" id="113614"/>
    <lineage>
        <taxon>Eukaryota</taxon>
        <taxon>Fungi</taxon>
        <taxon>Dikarya</taxon>
        <taxon>Ascomycota</taxon>
        <taxon>Pezizomycotina</taxon>
        <taxon>Sordariomycetes</taxon>
        <taxon>Sordariomycetidae</taxon>
        <taxon>Sordariales</taxon>
        <taxon>Chaetomiaceae</taxon>
        <taxon>Parathielavia</taxon>
    </lineage>
</organism>
<dbReference type="PANTHER" id="PTHR43286:SF1">
    <property type="entry name" value="ENDONUCLEASE III-LIKE PROTEIN 1"/>
    <property type="match status" value="1"/>
</dbReference>
<accession>A0AAN6T3V1</accession>
<dbReference type="AlphaFoldDB" id="A0AAN6T3V1"/>
<dbReference type="InterPro" id="IPR000445">
    <property type="entry name" value="HhH_motif"/>
</dbReference>
<protein>
    <recommendedName>
        <fullName evidence="7">Endonuclease III homolog</fullName>
        <ecNumber evidence="7">3.2.2.-</ecNumber>
        <ecNumber evidence="7">4.2.99.18</ecNumber>
    </recommendedName>
    <alternativeName>
        <fullName evidence="7">Bifunctional DNA N-glycosylase/DNA-(apurinic or apyrimidinic site) lyase</fullName>
        <shortName evidence="7">DNA glycosylase/AP lyase</shortName>
    </alternativeName>
</protein>
<keyword evidence="3 7" id="KW-0378">Hydrolase</keyword>
<feature type="compositionally biased region" description="Basic residues" evidence="8">
    <location>
        <begin position="125"/>
        <end position="134"/>
    </location>
</feature>
<keyword evidence="11" id="KW-1185">Reference proteome</keyword>
<name>A0AAN6T3V1_9PEZI</name>
<dbReference type="Proteomes" id="UP001305647">
    <property type="component" value="Unassembled WGS sequence"/>
</dbReference>
<keyword evidence="7" id="KW-0496">Mitochondrion</keyword>
<dbReference type="FunFam" id="1.10.340.30:FF:000014">
    <property type="entry name" value="Endonuclease III homolog"/>
    <property type="match status" value="1"/>
</dbReference>
<comment type="caution">
    <text evidence="7">Lacks conserved residue(s) required for the propagation of feature annotation.</text>
</comment>
<reference evidence="10" key="1">
    <citation type="journal article" date="2023" name="Mol. Phylogenet. Evol.">
        <title>Genome-scale phylogeny and comparative genomics of the fungal order Sordariales.</title>
        <authorList>
            <person name="Hensen N."/>
            <person name="Bonometti L."/>
            <person name="Westerberg I."/>
            <person name="Brannstrom I.O."/>
            <person name="Guillou S."/>
            <person name="Cros-Aarteil S."/>
            <person name="Calhoun S."/>
            <person name="Haridas S."/>
            <person name="Kuo A."/>
            <person name="Mondo S."/>
            <person name="Pangilinan J."/>
            <person name="Riley R."/>
            <person name="LaButti K."/>
            <person name="Andreopoulos B."/>
            <person name="Lipzen A."/>
            <person name="Chen C."/>
            <person name="Yan M."/>
            <person name="Daum C."/>
            <person name="Ng V."/>
            <person name="Clum A."/>
            <person name="Steindorff A."/>
            <person name="Ohm R.A."/>
            <person name="Martin F."/>
            <person name="Silar P."/>
            <person name="Natvig D.O."/>
            <person name="Lalanne C."/>
            <person name="Gautier V."/>
            <person name="Ament-Velasquez S.L."/>
            <person name="Kruys A."/>
            <person name="Hutchinson M.I."/>
            <person name="Powell A.J."/>
            <person name="Barry K."/>
            <person name="Miller A.N."/>
            <person name="Grigoriev I.V."/>
            <person name="Debuchy R."/>
            <person name="Gladieux P."/>
            <person name="Hiltunen Thoren M."/>
            <person name="Johannesson H."/>
        </authorList>
    </citation>
    <scope>NUCLEOTIDE SEQUENCE</scope>
    <source>
        <strain evidence="10">CBS 757.83</strain>
    </source>
</reference>
<evidence type="ECO:0000256" key="2">
    <source>
        <dbReference type="ARBA" id="ARBA00022763"/>
    </source>
</evidence>
<keyword evidence="2 7" id="KW-0227">DNA damage</keyword>
<keyword evidence="7" id="KW-0539">Nucleus</keyword>
<feature type="domain" description="HhH-GPD" evidence="9">
    <location>
        <begin position="201"/>
        <end position="363"/>
    </location>
</feature>
<keyword evidence="6 7" id="KW-0326">Glycosidase</keyword>
<comment type="function">
    <text evidence="7">Bifunctional DNA N-glycosylase with associated apurinic/apyrimidinic (AP) lyase function that catalyzes the first step in base excision repair (BER), the primary repair pathway for the repair of oxidative DNA damage. The DNA N-glycosylase activity releases the damaged DNA base from DNA by cleaving the N-glycosidic bond, leaving an AP site. The AP lyase activity cleaves the phosphodiester bond 3' to the AP site by a beta-elimination. Primarily recognizes and repairs oxidative base damage of pyrimidines.</text>
</comment>
<comment type="similarity">
    <text evidence="1 7">Belongs to the Nth/MutY family.</text>
</comment>
<dbReference type="GO" id="GO:0005739">
    <property type="term" value="C:mitochondrion"/>
    <property type="evidence" value="ECO:0007669"/>
    <property type="project" value="UniProtKB-SubCell"/>
</dbReference>
<dbReference type="Gene3D" id="1.10.340.30">
    <property type="entry name" value="Hypothetical protein, domain 2"/>
    <property type="match status" value="1"/>
</dbReference>
<dbReference type="EC" id="3.2.2.-" evidence="7"/>
<keyword evidence="5 7" id="KW-0456">Lyase</keyword>
<evidence type="ECO:0000256" key="6">
    <source>
        <dbReference type="ARBA" id="ARBA00023295"/>
    </source>
</evidence>
<dbReference type="InterPro" id="IPR023170">
    <property type="entry name" value="HhH_base_excis_C"/>
</dbReference>
<dbReference type="EC" id="4.2.99.18" evidence="7"/>
<evidence type="ECO:0000256" key="1">
    <source>
        <dbReference type="ARBA" id="ARBA00008343"/>
    </source>
</evidence>
<dbReference type="Gene3D" id="1.10.1670.10">
    <property type="entry name" value="Helix-hairpin-Helix base-excision DNA repair enzymes (C-terminal)"/>
    <property type="match status" value="1"/>
</dbReference>
<dbReference type="SMART" id="SM00478">
    <property type="entry name" value="ENDO3c"/>
    <property type="match status" value="1"/>
</dbReference>
<dbReference type="GO" id="GO:0140078">
    <property type="term" value="F:class I DNA-(apurinic or apyrimidinic site) endonuclease activity"/>
    <property type="evidence" value="ECO:0007669"/>
    <property type="project" value="UniProtKB-EC"/>
</dbReference>
<keyword evidence="4 7" id="KW-0234">DNA repair</keyword>
<dbReference type="Pfam" id="PF00633">
    <property type="entry name" value="HHH"/>
    <property type="match status" value="1"/>
</dbReference>
<dbReference type="GO" id="GO:0006289">
    <property type="term" value="P:nucleotide-excision repair"/>
    <property type="evidence" value="ECO:0007669"/>
    <property type="project" value="TreeGrafter"/>
</dbReference>
<dbReference type="GO" id="GO:0000703">
    <property type="term" value="F:oxidized pyrimidine nucleobase lesion DNA N-glycosylase activity"/>
    <property type="evidence" value="ECO:0007669"/>
    <property type="project" value="UniProtKB-UniRule"/>
</dbReference>
<evidence type="ECO:0000256" key="4">
    <source>
        <dbReference type="ARBA" id="ARBA00023204"/>
    </source>
</evidence>
<feature type="region of interest" description="Disordered" evidence="8">
    <location>
        <begin position="115"/>
        <end position="140"/>
    </location>
</feature>
<dbReference type="CDD" id="cd00056">
    <property type="entry name" value="ENDO3c"/>
    <property type="match status" value="1"/>
</dbReference>
<dbReference type="InterPro" id="IPR003265">
    <property type="entry name" value="HhH-GPD_domain"/>
</dbReference>
<comment type="subcellular location">
    <subcellularLocation>
        <location evidence="7">Nucleus</location>
    </subcellularLocation>
    <subcellularLocation>
        <location evidence="7">Mitochondrion</location>
    </subcellularLocation>
</comment>
<dbReference type="FunFam" id="1.10.1670.10:FF:000003">
    <property type="entry name" value="Endonuclease III homolog"/>
    <property type="match status" value="1"/>
</dbReference>
<dbReference type="GO" id="GO:0005634">
    <property type="term" value="C:nucleus"/>
    <property type="evidence" value="ECO:0007669"/>
    <property type="project" value="UniProtKB-SubCell"/>
</dbReference>
<dbReference type="InterPro" id="IPR011257">
    <property type="entry name" value="DNA_glycosylase"/>
</dbReference>
<evidence type="ECO:0000256" key="5">
    <source>
        <dbReference type="ARBA" id="ARBA00023239"/>
    </source>
</evidence>
<dbReference type="GO" id="GO:0003677">
    <property type="term" value="F:DNA binding"/>
    <property type="evidence" value="ECO:0007669"/>
    <property type="project" value="UniProtKB-UniRule"/>
</dbReference>
<reference evidence="10" key="2">
    <citation type="submission" date="2023-05" db="EMBL/GenBank/DDBJ databases">
        <authorList>
            <consortium name="Lawrence Berkeley National Laboratory"/>
            <person name="Steindorff A."/>
            <person name="Hensen N."/>
            <person name="Bonometti L."/>
            <person name="Westerberg I."/>
            <person name="Brannstrom I.O."/>
            <person name="Guillou S."/>
            <person name="Cros-Aarteil S."/>
            <person name="Calhoun S."/>
            <person name="Haridas S."/>
            <person name="Kuo A."/>
            <person name="Mondo S."/>
            <person name="Pangilinan J."/>
            <person name="Riley R."/>
            <person name="Labutti K."/>
            <person name="Andreopoulos B."/>
            <person name="Lipzen A."/>
            <person name="Chen C."/>
            <person name="Yanf M."/>
            <person name="Daum C."/>
            <person name="Ng V."/>
            <person name="Clum A."/>
            <person name="Ohm R."/>
            <person name="Martin F."/>
            <person name="Silar P."/>
            <person name="Natvig D."/>
            <person name="Lalanne C."/>
            <person name="Gautier V."/>
            <person name="Ament-Velasquez S.L."/>
            <person name="Kruys A."/>
            <person name="Hutchinson M.I."/>
            <person name="Powell A.J."/>
            <person name="Barry K."/>
            <person name="Miller A.N."/>
            <person name="Grigoriev I.V."/>
            <person name="Debuchy R."/>
            <person name="Gladieux P."/>
            <person name="Thoren M.H."/>
            <person name="Johannesson H."/>
        </authorList>
    </citation>
    <scope>NUCLEOTIDE SEQUENCE</scope>
    <source>
        <strain evidence="10">CBS 757.83</strain>
    </source>
</reference>
<dbReference type="Pfam" id="PF00730">
    <property type="entry name" value="HhH-GPD"/>
    <property type="match status" value="1"/>
</dbReference>
<dbReference type="PANTHER" id="PTHR43286">
    <property type="entry name" value="ENDONUCLEASE III-LIKE PROTEIN 1"/>
    <property type="match status" value="1"/>
</dbReference>
<dbReference type="EMBL" id="MU863627">
    <property type="protein sequence ID" value="KAK4104125.1"/>
    <property type="molecule type" value="Genomic_DNA"/>
</dbReference>
<feature type="region of interest" description="Disordered" evidence="8">
    <location>
        <begin position="69"/>
        <end position="94"/>
    </location>
</feature>
<proteinExistence type="inferred from homology"/>
<comment type="caution">
    <text evidence="10">The sequence shown here is derived from an EMBL/GenBank/DDBJ whole genome shotgun (WGS) entry which is preliminary data.</text>
</comment>
<dbReference type="SUPFAM" id="SSF48150">
    <property type="entry name" value="DNA-glycosylase"/>
    <property type="match status" value="1"/>
</dbReference>
<gene>
    <name evidence="7" type="primary">NTH1</name>
    <name evidence="10" type="ORF">N658DRAFT_493628</name>
</gene>
<evidence type="ECO:0000313" key="10">
    <source>
        <dbReference type="EMBL" id="KAK4104125.1"/>
    </source>
</evidence>
<dbReference type="InterPro" id="IPR030841">
    <property type="entry name" value="NTH1"/>
</dbReference>
<dbReference type="HAMAP" id="MF_03183">
    <property type="entry name" value="Endonuclease_III_Nth"/>
    <property type="match status" value="1"/>
</dbReference>
<evidence type="ECO:0000313" key="11">
    <source>
        <dbReference type="Proteomes" id="UP001305647"/>
    </source>
</evidence>
<sequence length="464" mass="51045">MRTLRVAKETSKYFDSSATTVLPRRSTRSSLARFAYRSSGADDANNHADNAPAAEVTLGSDIEDAVTTAVTRKRKRTETVTHPAPRRATATRATKTEIKPNIKPEIKAELDLDAATETKAARPPPRGRVRKPARKTTDAATGAVTVEPPADWEEVYDLVKAMRLTGPAAHAAVDTMGCDRLARADASARDRRFQTLVALMLSSQTKDTVNAEAMARLHAELPPHKPGAPPGLNLENMLAVEPARLNELIGKVGFHNNKTRYLKQTAARLRDEFASDIPHTVEALCSLPGVGPKMAHLCMSAENGWDSVQGVGVDVHVHRITNLWGWHGTPSKTPEETRRALESWLPRDRWKEINWLLVGFGQTVCLPVGRKCGECELGLRGLCRAAEKGKVSEGRKRRGLVVKKEKEEEVKVKVEGDEVMVKKEVEEGETEAVVEERRERDVVVNEEPLVEAPLGSLIVKAEET</sequence>